<name>A0A3B1CIH6_9ZZZZ</name>
<evidence type="ECO:0000313" key="3">
    <source>
        <dbReference type="EMBL" id="VAX30029.1"/>
    </source>
</evidence>
<dbReference type="PANTHER" id="PTHR12064">
    <property type="entry name" value="METAL TRANSPORTER CNNM"/>
    <property type="match status" value="1"/>
</dbReference>
<sequence>MTLTLSWAGIFFCLAQSAIFSGLNLGFFGVSRLRLEVQAEAGNADALRILQLRQDTHLLLSTLLWGNVSSNVLLTLLSESVLAGLAGFAFSTIGITFFGEIFPQAYLSRHALKTSAILVPVIRFYQILLYPIAKPTALLLDRWLGKEDVGYFKEDEIKVLLRQHGHAEATDLERIESIGAVNFLTLDDIHIEDEGEIVNPDSIISLPSTDRGLPLFPHFDREFDDPFLQRVHASGEKWVMITNEQNIPVLVLNANRFLREALYSKAVKSVYMYCHRPIVITHPGTKLGDILLRFKVHPEHAEDDVVDNDLILYWHEEKRIITGADLLGRLLRGIVIRDGLPFK</sequence>
<dbReference type="PROSITE" id="PS51846">
    <property type="entry name" value="CNNM"/>
    <property type="match status" value="1"/>
</dbReference>
<keyword evidence="1" id="KW-0812">Transmembrane</keyword>
<protein>
    <submittedName>
        <fullName evidence="3">Ancient conserved domain protein 4</fullName>
    </submittedName>
</protein>
<dbReference type="GO" id="GO:0010960">
    <property type="term" value="P:magnesium ion homeostasis"/>
    <property type="evidence" value="ECO:0007669"/>
    <property type="project" value="InterPro"/>
</dbReference>
<dbReference type="AlphaFoldDB" id="A0A3B1CIH6"/>
<keyword evidence="1" id="KW-0472">Membrane</keyword>
<keyword evidence="1" id="KW-1133">Transmembrane helix</keyword>
<dbReference type="PANTHER" id="PTHR12064:SF94">
    <property type="entry name" value="UNEXTENDED PROTEIN"/>
    <property type="match status" value="1"/>
</dbReference>
<accession>A0A3B1CIH6</accession>
<feature type="domain" description="CNNM transmembrane" evidence="2">
    <location>
        <begin position="1"/>
        <end position="176"/>
    </location>
</feature>
<feature type="transmembrane region" description="Helical" evidence="1">
    <location>
        <begin position="6"/>
        <end position="28"/>
    </location>
</feature>
<evidence type="ECO:0000259" key="2">
    <source>
        <dbReference type="PROSITE" id="PS51846"/>
    </source>
</evidence>
<feature type="transmembrane region" description="Helical" evidence="1">
    <location>
        <begin position="114"/>
        <end position="133"/>
    </location>
</feature>
<proteinExistence type="predicted"/>
<dbReference type="InterPro" id="IPR045095">
    <property type="entry name" value="ACDP"/>
</dbReference>
<gene>
    <name evidence="3" type="ORF">MNBD_NITROSPIRAE01-2113</name>
</gene>
<dbReference type="Pfam" id="PF01595">
    <property type="entry name" value="CNNM"/>
    <property type="match status" value="1"/>
</dbReference>
<organism evidence="3">
    <name type="scientific">hydrothermal vent metagenome</name>
    <dbReference type="NCBI Taxonomy" id="652676"/>
    <lineage>
        <taxon>unclassified sequences</taxon>
        <taxon>metagenomes</taxon>
        <taxon>ecological metagenomes</taxon>
    </lineage>
</organism>
<reference evidence="3" key="1">
    <citation type="submission" date="2018-06" db="EMBL/GenBank/DDBJ databases">
        <authorList>
            <person name="Zhirakovskaya E."/>
        </authorList>
    </citation>
    <scope>NUCLEOTIDE SEQUENCE</scope>
</reference>
<dbReference type="InterPro" id="IPR002550">
    <property type="entry name" value="CNNM"/>
</dbReference>
<evidence type="ECO:0000256" key="1">
    <source>
        <dbReference type="SAM" id="Phobius"/>
    </source>
</evidence>
<feature type="transmembrane region" description="Helical" evidence="1">
    <location>
        <begin position="83"/>
        <end position="102"/>
    </location>
</feature>
<dbReference type="EMBL" id="UOGF01000058">
    <property type="protein sequence ID" value="VAX30029.1"/>
    <property type="molecule type" value="Genomic_DNA"/>
</dbReference>